<evidence type="ECO:0000256" key="1">
    <source>
        <dbReference type="SAM" id="MobiDB-lite"/>
    </source>
</evidence>
<feature type="region of interest" description="Disordered" evidence="1">
    <location>
        <begin position="1"/>
        <end position="21"/>
    </location>
</feature>
<dbReference type="EMBL" id="VSSQ01000013">
    <property type="protein sequence ID" value="MPL60910.1"/>
    <property type="molecule type" value="Genomic_DNA"/>
</dbReference>
<name>A0A644T1X2_9ZZZZ</name>
<evidence type="ECO:0000313" key="2">
    <source>
        <dbReference type="EMBL" id="MPL60910.1"/>
    </source>
</evidence>
<comment type="caution">
    <text evidence="2">The sequence shown here is derived from an EMBL/GenBank/DDBJ whole genome shotgun (WGS) entry which is preliminary data.</text>
</comment>
<protein>
    <submittedName>
        <fullName evidence="2">Uncharacterized protein</fullName>
    </submittedName>
</protein>
<feature type="compositionally biased region" description="Basic and acidic residues" evidence="1">
    <location>
        <begin position="298"/>
        <end position="325"/>
    </location>
</feature>
<reference evidence="2" key="1">
    <citation type="submission" date="2019-08" db="EMBL/GenBank/DDBJ databases">
        <authorList>
            <person name="Kucharzyk K."/>
            <person name="Murdoch R.W."/>
            <person name="Higgins S."/>
            <person name="Loffler F."/>
        </authorList>
    </citation>
    <scope>NUCLEOTIDE SEQUENCE</scope>
</reference>
<accession>A0A644T1X2</accession>
<organism evidence="2">
    <name type="scientific">bioreactor metagenome</name>
    <dbReference type="NCBI Taxonomy" id="1076179"/>
    <lineage>
        <taxon>unclassified sequences</taxon>
        <taxon>metagenomes</taxon>
        <taxon>ecological metagenomes</taxon>
    </lineage>
</organism>
<gene>
    <name evidence="2" type="ORF">SDC9_06474</name>
</gene>
<sequence>MRAEAPQIVGQDRAHRRRRDTERVKALGAGRDHVVGIEVADLVEGQHLVRDEPAGQPLHRVARDAEHRGDEARQVQHQTTTVDHRQHALHQLLEGLDVGAAQFEDALRLAQNALHRGLRHVIDIDRLEAGVATGDRQDRAEFRHRGEFVEELVFGAEDHRGAQDHRRRKGLEHRGLARRLGAAVVAVRAGIGTKRRDMHQPLDPGFRRDLGDALCAFGMDRAKAVLAAAEQDAHAVHHRVGPVHRGPHARLVADVAQHRLELADRTIGLHEKRLVRAAAGDAHTPALFRHAAGDVPPDESRTAIDRDQLRHRLRPLAEKKSHPDYRQPPCQTRP</sequence>
<proteinExistence type="predicted"/>
<feature type="region of interest" description="Disordered" evidence="1">
    <location>
        <begin position="290"/>
        <end position="334"/>
    </location>
</feature>
<dbReference type="AlphaFoldDB" id="A0A644T1X2"/>